<dbReference type="GO" id="GO:0005886">
    <property type="term" value="C:plasma membrane"/>
    <property type="evidence" value="ECO:0007669"/>
    <property type="project" value="TreeGrafter"/>
</dbReference>
<dbReference type="InterPro" id="IPR019748">
    <property type="entry name" value="FERM_central"/>
</dbReference>
<dbReference type="AlphaFoldDB" id="A0A9P0JJZ8"/>
<organism evidence="3 4">
    <name type="scientific">Acanthoscelides obtectus</name>
    <name type="common">Bean weevil</name>
    <name type="synonym">Bruchus obtectus</name>
    <dbReference type="NCBI Taxonomy" id="200917"/>
    <lineage>
        <taxon>Eukaryota</taxon>
        <taxon>Metazoa</taxon>
        <taxon>Ecdysozoa</taxon>
        <taxon>Arthropoda</taxon>
        <taxon>Hexapoda</taxon>
        <taxon>Insecta</taxon>
        <taxon>Pterygota</taxon>
        <taxon>Neoptera</taxon>
        <taxon>Endopterygota</taxon>
        <taxon>Coleoptera</taxon>
        <taxon>Polyphaga</taxon>
        <taxon>Cucujiformia</taxon>
        <taxon>Chrysomeloidea</taxon>
        <taxon>Chrysomelidae</taxon>
        <taxon>Bruchinae</taxon>
        <taxon>Bruchini</taxon>
        <taxon>Acanthoscelides</taxon>
    </lineage>
</organism>
<dbReference type="GO" id="GO:0090090">
    <property type="term" value="P:negative regulation of canonical Wnt signaling pathway"/>
    <property type="evidence" value="ECO:0007669"/>
    <property type="project" value="TreeGrafter"/>
</dbReference>
<dbReference type="InterPro" id="IPR011993">
    <property type="entry name" value="PH-like_dom_sf"/>
</dbReference>
<gene>
    <name evidence="3" type="ORF">ACAOBT_LOCUS790</name>
</gene>
<dbReference type="InterPro" id="IPR000299">
    <property type="entry name" value="FERM_domain"/>
</dbReference>
<name>A0A9P0JJZ8_ACAOB</name>
<evidence type="ECO:0000256" key="1">
    <source>
        <dbReference type="ARBA" id="ARBA00039547"/>
    </source>
</evidence>
<evidence type="ECO:0000313" key="4">
    <source>
        <dbReference type="Proteomes" id="UP001152888"/>
    </source>
</evidence>
<sequence length="313" mass="36102">MFQRNVFFPQHLEEKIKDHKILEVLYEEARSNILNGRYPCEVIHYIMLGGIQARIELGPYNPLVHSTHYFREEQTKFLPIHVRKSSTWTWLPISSKNSAEVRLLEQFKRIPNSATNRKLMKKYLEFCWSLPFYGSAFFEGQIEQPVRGLPSLITHQDIPVLVAINSKGMYIIDDIQCVVLLGLRFEEFSWEYARPSKEGDPNCLPCLFVQFMVVENGARVSKILQVFSRQASLMDNLIVFFVNQLKSKSNDETDKSLDNQVNNENETHSSLIMTSVHSTTLPSLSNKLSRLTLATFDEDGHCIGQMGSWSISY</sequence>
<dbReference type="Proteomes" id="UP001152888">
    <property type="component" value="Unassembled WGS sequence"/>
</dbReference>
<comment type="caution">
    <text evidence="3">The sequence shown here is derived from an EMBL/GenBank/DDBJ whole genome shotgun (WGS) entry which is preliminary data.</text>
</comment>
<dbReference type="FunFam" id="1.20.80.10:FF:000029">
    <property type="entry name" value="Uncharacterized protein, isoform A"/>
    <property type="match status" value="1"/>
</dbReference>
<dbReference type="Gene3D" id="2.30.29.30">
    <property type="entry name" value="Pleckstrin-homology domain (PH domain)/Phosphotyrosine-binding domain (PTB)"/>
    <property type="match status" value="1"/>
</dbReference>
<keyword evidence="4" id="KW-1185">Reference proteome</keyword>
<feature type="domain" description="FERM" evidence="2">
    <location>
        <begin position="1"/>
        <end position="249"/>
    </location>
</feature>
<dbReference type="CDD" id="cd14473">
    <property type="entry name" value="FERM_B-lobe"/>
    <property type="match status" value="1"/>
</dbReference>
<reference evidence="3" key="1">
    <citation type="submission" date="2022-03" db="EMBL/GenBank/DDBJ databases">
        <authorList>
            <person name="Sayadi A."/>
        </authorList>
    </citation>
    <scope>NUCLEOTIDE SEQUENCE</scope>
</reference>
<dbReference type="Pfam" id="PF00373">
    <property type="entry name" value="FERM_M"/>
    <property type="match status" value="1"/>
</dbReference>
<evidence type="ECO:0000259" key="2">
    <source>
        <dbReference type="PROSITE" id="PS50057"/>
    </source>
</evidence>
<dbReference type="EMBL" id="CAKOFQ010006656">
    <property type="protein sequence ID" value="CAH1954877.1"/>
    <property type="molecule type" value="Genomic_DNA"/>
</dbReference>
<dbReference type="Gene3D" id="1.20.80.10">
    <property type="match status" value="1"/>
</dbReference>
<dbReference type="PROSITE" id="PS50057">
    <property type="entry name" value="FERM_3"/>
    <property type="match status" value="1"/>
</dbReference>
<proteinExistence type="predicted"/>
<dbReference type="PANTHER" id="PTHR13283:SF10">
    <property type="entry name" value="FERM DOMAIN-CONTAINING PROTEIN 8"/>
    <property type="match status" value="1"/>
</dbReference>
<dbReference type="InterPro" id="IPR057096">
    <property type="entry name" value="KRIT1_FRMD8_FERM_C"/>
</dbReference>
<dbReference type="InterPro" id="IPR051594">
    <property type="entry name" value="KRIT1/FRMD8"/>
</dbReference>
<dbReference type="PANTHER" id="PTHR13283">
    <property type="entry name" value="KREV INTERACTION TRAPPED 1-RELATED"/>
    <property type="match status" value="1"/>
</dbReference>
<dbReference type="SUPFAM" id="SSF47031">
    <property type="entry name" value="Second domain of FERM"/>
    <property type="match status" value="1"/>
</dbReference>
<protein>
    <recommendedName>
        <fullName evidence="1">FERM domain-containing protein 8</fullName>
    </recommendedName>
</protein>
<accession>A0A9P0JJZ8</accession>
<dbReference type="InterPro" id="IPR014352">
    <property type="entry name" value="FERM/acyl-CoA-bd_prot_sf"/>
</dbReference>
<dbReference type="InterPro" id="IPR035963">
    <property type="entry name" value="FERM_2"/>
</dbReference>
<dbReference type="OrthoDB" id="6683850at2759"/>
<evidence type="ECO:0000313" key="3">
    <source>
        <dbReference type="EMBL" id="CAH1954877.1"/>
    </source>
</evidence>
<dbReference type="Pfam" id="PF24522">
    <property type="entry name" value="KRIT1_FRMD8_FERM_C"/>
    <property type="match status" value="1"/>
</dbReference>